<dbReference type="SUPFAM" id="SSF49562">
    <property type="entry name" value="C2 domain (Calcium/lipid-binding domain, CaLB)"/>
    <property type="match status" value="1"/>
</dbReference>
<keyword evidence="2" id="KW-0106">Calcium</keyword>
<evidence type="ECO:0000256" key="2">
    <source>
        <dbReference type="ARBA" id="ARBA00022837"/>
    </source>
</evidence>
<dbReference type="PROSITE" id="PS50004">
    <property type="entry name" value="C2"/>
    <property type="match status" value="1"/>
</dbReference>
<name>A0A4Y7I716_PAPSO</name>
<evidence type="ECO:0000313" key="5">
    <source>
        <dbReference type="Proteomes" id="UP000316621"/>
    </source>
</evidence>
<feature type="domain" description="C2" evidence="3">
    <location>
        <begin position="1"/>
        <end position="114"/>
    </location>
</feature>
<dbReference type="OrthoDB" id="419768at2759"/>
<dbReference type="Pfam" id="PF00168">
    <property type="entry name" value="C2"/>
    <property type="match status" value="1"/>
</dbReference>
<dbReference type="Gene3D" id="2.60.40.150">
    <property type="entry name" value="C2 domain"/>
    <property type="match status" value="1"/>
</dbReference>
<dbReference type="InterPro" id="IPR000008">
    <property type="entry name" value="C2_dom"/>
</dbReference>
<keyword evidence="1" id="KW-0479">Metal-binding</keyword>
<sequence length="154" mass="17718">MTRGTLEVLLDDASKLKDTDFFGKMDPYVIIQFDNQKRKSTVARGEGKAPVWNEKFTFDVEYPDNTRDEHHKYELNLTIMDKDMFSRDDFVGESTINPTDVLSLGVKNRRSEIRVSSAVLRNKIYSGEIRVRISFTRKGGNADDKANYLGGWKQ</sequence>
<evidence type="ECO:0000313" key="4">
    <source>
        <dbReference type="EMBL" id="RZC43630.1"/>
    </source>
</evidence>
<dbReference type="InterPro" id="IPR035892">
    <property type="entry name" value="C2_domain_sf"/>
</dbReference>
<organism evidence="4 5">
    <name type="scientific">Papaver somniferum</name>
    <name type="common">Opium poppy</name>
    <dbReference type="NCBI Taxonomy" id="3469"/>
    <lineage>
        <taxon>Eukaryota</taxon>
        <taxon>Viridiplantae</taxon>
        <taxon>Streptophyta</taxon>
        <taxon>Embryophyta</taxon>
        <taxon>Tracheophyta</taxon>
        <taxon>Spermatophyta</taxon>
        <taxon>Magnoliopsida</taxon>
        <taxon>Ranunculales</taxon>
        <taxon>Papaveraceae</taxon>
        <taxon>Papaveroideae</taxon>
        <taxon>Papaver</taxon>
    </lineage>
</organism>
<dbReference type="SMART" id="SM00239">
    <property type="entry name" value="C2"/>
    <property type="match status" value="1"/>
</dbReference>
<evidence type="ECO:0000256" key="1">
    <source>
        <dbReference type="ARBA" id="ARBA00022723"/>
    </source>
</evidence>
<reference evidence="4 5" key="1">
    <citation type="journal article" date="2018" name="Science">
        <title>The opium poppy genome and morphinan production.</title>
        <authorList>
            <person name="Guo L."/>
            <person name="Winzer T."/>
            <person name="Yang X."/>
            <person name="Li Y."/>
            <person name="Ning Z."/>
            <person name="He Z."/>
            <person name="Teodor R."/>
            <person name="Lu Y."/>
            <person name="Bowser T.A."/>
            <person name="Graham I.A."/>
            <person name="Ye K."/>
        </authorList>
    </citation>
    <scope>NUCLEOTIDE SEQUENCE [LARGE SCALE GENOMIC DNA]</scope>
    <source>
        <strain evidence="5">cv. HN1</strain>
        <tissue evidence="4">Leaves</tissue>
    </source>
</reference>
<gene>
    <name evidence="4" type="ORF">C5167_036581</name>
</gene>
<dbReference type="PANTHER" id="PTHR46502:SF15">
    <property type="entry name" value="16 KDA PHLOEM PROTEIN 1"/>
    <property type="match status" value="1"/>
</dbReference>
<dbReference type="PANTHER" id="PTHR46502">
    <property type="entry name" value="C2 DOMAIN-CONTAINING"/>
    <property type="match status" value="1"/>
</dbReference>
<dbReference type="EMBL" id="CM010715">
    <property type="protein sequence ID" value="RZC43630.1"/>
    <property type="molecule type" value="Genomic_DNA"/>
</dbReference>
<dbReference type="Proteomes" id="UP000316621">
    <property type="component" value="Chromosome 1"/>
</dbReference>
<dbReference type="OMA" id="GECHIIL"/>
<accession>A0A4Y7I716</accession>
<dbReference type="Gramene" id="RZC43630">
    <property type="protein sequence ID" value="RZC43630"/>
    <property type="gene ID" value="C5167_036581"/>
</dbReference>
<dbReference type="GO" id="GO:0046872">
    <property type="term" value="F:metal ion binding"/>
    <property type="evidence" value="ECO:0007669"/>
    <property type="project" value="UniProtKB-KW"/>
</dbReference>
<protein>
    <recommendedName>
        <fullName evidence="3">C2 domain-containing protein</fullName>
    </recommendedName>
</protein>
<proteinExistence type="predicted"/>
<dbReference type="AlphaFoldDB" id="A0A4Y7I716"/>
<keyword evidence="5" id="KW-1185">Reference proteome</keyword>
<evidence type="ECO:0000259" key="3">
    <source>
        <dbReference type="PROSITE" id="PS50004"/>
    </source>
</evidence>